<dbReference type="Pfam" id="PF14062">
    <property type="entry name" value="DUF4253"/>
    <property type="match status" value="1"/>
</dbReference>
<evidence type="ECO:0000313" key="2">
    <source>
        <dbReference type="EMBL" id="MCO8275048.1"/>
    </source>
</evidence>
<dbReference type="EMBL" id="JAMYJR010000033">
    <property type="protein sequence ID" value="MCO8275048.1"/>
    <property type="molecule type" value="Genomic_DNA"/>
</dbReference>
<sequence>MRYRHDRYGADLVSMTGTTTEFAVSRPPRTHPDALQLAWQYKAYNDGYYDFYFADNLTDLPPACTRPRSGAAGGTDPAPE</sequence>
<evidence type="ECO:0000259" key="1">
    <source>
        <dbReference type="Pfam" id="PF14062"/>
    </source>
</evidence>
<proteinExistence type="predicted"/>
<name>A0ABT1DW47_9ACTN</name>
<reference evidence="2 3" key="1">
    <citation type="submission" date="2022-06" db="EMBL/GenBank/DDBJ databases">
        <title>New Species of the Genus Actinoplanes, ActinopZanes ferrugineus.</title>
        <authorList>
            <person name="Ding P."/>
        </authorList>
    </citation>
    <scope>NUCLEOTIDE SEQUENCE [LARGE SCALE GENOMIC DNA]</scope>
    <source>
        <strain evidence="2 3">TRM88003</strain>
    </source>
</reference>
<gene>
    <name evidence="2" type="ORF">M1L60_31165</name>
</gene>
<evidence type="ECO:0000313" key="3">
    <source>
        <dbReference type="Proteomes" id="UP001523369"/>
    </source>
</evidence>
<comment type="caution">
    <text evidence="2">The sequence shown here is derived from an EMBL/GenBank/DDBJ whole genome shotgun (WGS) entry which is preliminary data.</text>
</comment>
<keyword evidence="3" id="KW-1185">Reference proteome</keyword>
<feature type="domain" description="DUF4253" evidence="1">
    <location>
        <begin position="2"/>
        <end position="43"/>
    </location>
</feature>
<organism evidence="2 3">
    <name type="scientific">Paractinoplanes aksuensis</name>
    <dbReference type="NCBI Taxonomy" id="2939490"/>
    <lineage>
        <taxon>Bacteria</taxon>
        <taxon>Bacillati</taxon>
        <taxon>Actinomycetota</taxon>
        <taxon>Actinomycetes</taxon>
        <taxon>Micromonosporales</taxon>
        <taxon>Micromonosporaceae</taxon>
        <taxon>Paractinoplanes</taxon>
    </lineage>
</organism>
<accession>A0ABT1DW47</accession>
<protein>
    <submittedName>
        <fullName evidence="2">DUF4253 domain-containing protein</fullName>
    </submittedName>
</protein>
<dbReference type="InterPro" id="IPR025349">
    <property type="entry name" value="DUF4253"/>
</dbReference>
<dbReference type="Proteomes" id="UP001523369">
    <property type="component" value="Unassembled WGS sequence"/>
</dbReference>